<dbReference type="GO" id="GO:0006412">
    <property type="term" value="P:translation"/>
    <property type="evidence" value="ECO:0007669"/>
    <property type="project" value="InterPro"/>
</dbReference>
<comment type="similarity">
    <text evidence="1">Belongs to the bacterial ribosomal protein bS18 family.</text>
</comment>
<dbReference type="InterPro" id="IPR001648">
    <property type="entry name" value="Ribosomal_bS18"/>
</dbReference>
<geneLocation type="plastid" evidence="4"/>
<gene>
    <name evidence="4" type="primary">rps18</name>
</gene>
<keyword evidence="4" id="KW-0934">Plastid</keyword>
<dbReference type="EMBL" id="MT364382">
    <property type="protein sequence ID" value="QKE31165.1"/>
    <property type="molecule type" value="Genomic_DNA"/>
</dbReference>
<keyword evidence="2 4" id="KW-0689">Ribosomal protein</keyword>
<dbReference type="PANTHER" id="PTHR13479">
    <property type="entry name" value="30S RIBOSOMAL PROTEIN S18"/>
    <property type="match status" value="1"/>
</dbReference>
<dbReference type="AlphaFoldDB" id="A0A7D3Q5E1"/>
<reference evidence="4" key="1">
    <citation type="submission" date="2020-04" db="EMBL/GenBank/DDBJ databases">
        <authorList>
            <person name="Hulatt C.J."/>
            <person name="Posewitz M.C."/>
        </authorList>
    </citation>
    <scope>NUCLEOTIDE SEQUENCE</scope>
    <source>
        <strain evidence="4">NIVA-4/92</strain>
    </source>
</reference>
<dbReference type="InterPro" id="IPR036870">
    <property type="entry name" value="Ribosomal_bS18_sf"/>
</dbReference>
<sequence length="61" mass="7351">MRIDKSKIEKEVLELEVFTTHQGKVLHRRMTKLNVQEQKKIQRKVKLARALSFMPYVRREG</sequence>
<protein>
    <submittedName>
        <fullName evidence="4">Ribosomal protein S18</fullName>
    </submittedName>
</protein>
<dbReference type="Gene3D" id="4.10.640.10">
    <property type="entry name" value="Ribosomal protein S18"/>
    <property type="match status" value="1"/>
</dbReference>
<organism evidence="4">
    <name type="scientific">Pavlova sp. NIVA-4/92</name>
    <dbReference type="NCBI Taxonomy" id="2686093"/>
    <lineage>
        <taxon>Eukaryota</taxon>
        <taxon>Haptista</taxon>
        <taxon>Haptophyta</taxon>
        <taxon>Pavlovophyceae</taxon>
        <taxon>Pavlovales</taxon>
        <taxon>Pavlovaceae</taxon>
        <taxon>Pavlova</taxon>
    </lineage>
</organism>
<evidence type="ECO:0000256" key="2">
    <source>
        <dbReference type="ARBA" id="ARBA00022980"/>
    </source>
</evidence>
<dbReference type="RefSeq" id="YP_009863834.1">
    <property type="nucleotide sequence ID" value="NC_049013.1"/>
</dbReference>
<dbReference type="GO" id="GO:0003735">
    <property type="term" value="F:structural constituent of ribosome"/>
    <property type="evidence" value="ECO:0007669"/>
    <property type="project" value="InterPro"/>
</dbReference>
<dbReference type="PANTHER" id="PTHR13479:SF40">
    <property type="entry name" value="SMALL RIBOSOMAL SUBUNIT PROTEIN BS18M"/>
    <property type="match status" value="1"/>
</dbReference>
<accession>A0A7D3Q5E1</accession>
<dbReference type="GO" id="GO:0005763">
    <property type="term" value="C:mitochondrial small ribosomal subunit"/>
    <property type="evidence" value="ECO:0007669"/>
    <property type="project" value="TreeGrafter"/>
</dbReference>
<dbReference type="PRINTS" id="PR00974">
    <property type="entry name" value="RIBOSOMALS18"/>
</dbReference>
<name>A0A7D3Q5E1_9EUKA</name>
<keyword evidence="3" id="KW-0687">Ribonucleoprotein</keyword>
<dbReference type="Pfam" id="PF01084">
    <property type="entry name" value="Ribosomal_S18"/>
    <property type="match status" value="1"/>
</dbReference>
<evidence type="ECO:0000256" key="3">
    <source>
        <dbReference type="ARBA" id="ARBA00023274"/>
    </source>
</evidence>
<evidence type="ECO:0000256" key="1">
    <source>
        <dbReference type="ARBA" id="ARBA00005589"/>
    </source>
</evidence>
<dbReference type="GeneID" id="55752520"/>
<proteinExistence type="inferred from homology"/>
<evidence type="ECO:0000313" key="4">
    <source>
        <dbReference type="EMBL" id="QKE31165.1"/>
    </source>
</evidence>
<dbReference type="SUPFAM" id="SSF46911">
    <property type="entry name" value="Ribosomal protein S18"/>
    <property type="match status" value="1"/>
</dbReference>
<dbReference type="GO" id="GO:0070181">
    <property type="term" value="F:small ribosomal subunit rRNA binding"/>
    <property type="evidence" value="ECO:0007669"/>
    <property type="project" value="TreeGrafter"/>
</dbReference>